<evidence type="ECO:0008006" key="6">
    <source>
        <dbReference type="Google" id="ProtNLM"/>
    </source>
</evidence>
<dbReference type="PANTHER" id="PTHR35089:SF1">
    <property type="entry name" value="CHAPERONE PROTEIN SKP"/>
    <property type="match status" value="1"/>
</dbReference>
<feature type="coiled-coil region" evidence="3">
    <location>
        <begin position="48"/>
        <end position="119"/>
    </location>
</feature>
<reference evidence="4 5" key="1">
    <citation type="submission" date="2018-06" db="EMBL/GenBank/DDBJ databases">
        <title>Extensive metabolic versatility and redundancy in microbially diverse, dynamic hydrothermal sediments.</title>
        <authorList>
            <person name="Dombrowski N."/>
            <person name="Teske A."/>
            <person name="Baker B.J."/>
        </authorList>
    </citation>
    <scope>NUCLEOTIDE SEQUENCE [LARGE SCALE GENOMIC DNA]</scope>
    <source>
        <strain evidence="4">B47_G16</strain>
    </source>
</reference>
<dbReference type="InterPro" id="IPR005632">
    <property type="entry name" value="Chaperone_Skp"/>
</dbReference>
<dbReference type="Proteomes" id="UP000279422">
    <property type="component" value="Unassembled WGS sequence"/>
</dbReference>
<organism evidence="4 5">
    <name type="scientific">Aerophobetes bacterium</name>
    <dbReference type="NCBI Taxonomy" id="2030807"/>
    <lineage>
        <taxon>Bacteria</taxon>
        <taxon>Candidatus Aerophobota</taxon>
    </lineage>
</organism>
<evidence type="ECO:0000313" key="5">
    <source>
        <dbReference type="Proteomes" id="UP000279422"/>
    </source>
</evidence>
<gene>
    <name evidence="4" type="ORF">DRJ00_03165</name>
</gene>
<dbReference type="PANTHER" id="PTHR35089">
    <property type="entry name" value="CHAPERONE PROTEIN SKP"/>
    <property type="match status" value="1"/>
</dbReference>
<dbReference type="AlphaFoldDB" id="A0A497E4P9"/>
<name>A0A497E4P9_UNCAE</name>
<accession>A0A497E4P9</accession>
<comment type="similarity">
    <text evidence="1">Belongs to the Skp family.</text>
</comment>
<protein>
    <recommendedName>
        <fullName evidence="6">OmpH family outer membrane protein</fullName>
    </recommendedName>
</protein>
<dbReference type="SUPFAM" id="SSF111384">
    <property type="entry name" value="OmpH-like"/>
    <property type="match status" value="1"/>
</dbReference>
<dbReference type="InterPro" id="IPR024930">
    <property type="entry name" value="Skp_dom_sf"/>
</dbReference>
<evidence type="ECO:0000256" key="1">
    <source>
        <dbReference type="ARBA" id="ARBA00009091"/>
    </source>
</evidence>
<dbReference type="GO" id="GO:0005829">
    <property type="term" value="C:cytosol"/>
    <property type="evidence" value="ECO:0007669"/>
    <property type="project" value="TreeGrafter"/>
</dbReference>
<dbReference type="GO" id="GO:0051082">
    <property type="term" value="F:unfolded protein binding"/>
    <property type="evidence" value="ECO:0007669"/>
    <property type="project" value="InterPro"/>
</dbReference>
<dbReference type="Pfam" id="PF03938">
    <property type="entry name" value="OmpH"/>
    <property type="match status" value="1"/>
</dbReference>
<comment type="caution">
    <text evidence="4">The sequence shown here is derived from an EMBL/GenBank/DDBJ whole genome shotgun (WGS) entry which is preliminary data.</text>
</comment>
<evidence type="ECO:0000256" key="2">
    <source>
        <dbReference type="ARBA" id="ARBA00022729"/>
    </source>
</evidence>
<proteinExistence type="inferred from homology"/>
<sequence length="181" mass="21350">MQRKEVVLGVAFLMCLFMTLSGRSSRADLVVKIGYVDVQKVFEGYQRKKDLEMKLRSEQERARQSLEEKRKEIEALKEELIKQEILLSESAKAEKEKELQDKTRELQEFVQSVQKQIQEKQDLYTQQIMDDIEAVVKEIAQKEGYRLIFRKEALLYATPELEFDLTEKVLSLLNQKYRPGQ</sequence>
<evidence type="ECO:0000313" key="4">
    <source>
        <dbReference type="EMBL" id="RLE09834.1"/>
    </source>
</evidence>
<keyword evidence="3" id="KW-0175">Coiled coil</keyword>
<dbReference type="Gene3D" id="3.30.910.20">
    <property type="entry name" value="Skp domain"/>
    <property type="match status" value="1"/>
</dbReference>
<keyword evidence="2" id="KW-0732">Signal</keyword>
<dbReference type="SMART" id="SM00935">
    <property type="entry name" value="OmpH"/>
    <property type="match status" value="1"/>
</dbReference>
<dbReference type="GO" id="GO:0050821">
    <property type="term" value="P:protein stabilization"/>
    <property type="evidence" value="ECO:0007669"/>
    <property type="project" value="TreeGrafter"/>
</dbReference>
<evidence type="ECO:0000256" key="3">
    <source>
        <dbReference type="SAM" id="Coils"/>
    </source>
</evidence>
<dbReference type="EMBL" id="QMPZ01000027">
    <property type="protein sequence ID" value="RLE09834.1"/>
    <property type="molecule type" value="Genomic_DNA"/>
</dbReference>